<keyword evidence="1" id="KW-0812">Transmembrane</keyword>
<evidence type="ECO:0000256" key="1">
    <source>
        <dbReference type="SAM" id="Phobius"/>
    </source>
</evidence>
<dbReference type="Gene3D" id="3.40.50.1820">
    <property type="entry name" value="alpha/beta hydrolase"/>
    <property type="match status" value="1"/>
</dbReference>
<dbReference type="STRING" id="1184151.AW736_01880"/>
<dbReference type="Proteomes" id="UP000078486">
    <property type="component" value="Unassembled WGS sequence"/>
</dbReference>
<accession>A0A178IPA6</accession>
<sequence length="832" mass="91819">MRAQASDVCLVAMPKIILLLFVAIVPVGLWASAGHEVPSVAFEGHGVDVTHYLTIGPFELSGNDNAGKLDYLRGIGLHEKIQTSALFNESLGKVDAEASRDGGYFRTIRQGAVDINYAYGRGESRLKKGEMAYVVFNIVSEKETTAWMLVDSNGPSQVLLNGAPIFHAKKGEVRIFMCSDAIKIPLRKGSNLVLAKVVRNGAPWVFSAHITSSAENATETAIARQAPHEKFLLEKNIHLSAGNGILLAPKGAPSSVDISGIVESAGGIKAGVIEGRRVRWNDGSVADGLYSVVLDMDGKRYYERFLVGDPIKAATEALKRIKSLDLPDGQKAHFEILSRRLYSLGREYITWAKKIETMPNAPEENRSWERGFLQALWETEEAMSKFQKGEEPFAHATGLHWRGFTSAIDGSLQAYRIFVPSSYGDQGQGRLPLCAILPTLTSISRSFLDSKPSHDHDLASRLAALAEKHQIILLWPGYHNQPAGMPMESAHLGEVLDAVGNDYQFDGDRICLLGMCSAAAFAFDADTDWPGRFAGIALLNPVFRINKTMSEEVDGHFKPRKEYKEWKKIHSVSSYLESKNTPVFMINDGGEAGHGQLEESLRFMSNAARVFAPVKLEIRPRTQFKQIGSWDELIQWASLQKAKASATRHERVRKDSIQDALTEKFTIIMGTAGSERENKANAEIAARLQKTWRELHYSECGIARDADMAAPESLRDQNIVLIGGPESNAVWKLLSSRMDVQLSEDGIAFDGKHWEGNNLSIQAVVRNPLNNERRIVLMGGPHLASDSFGTFALSKDGWFKYAIWKPLNGKASLHDAGMDFTSITDKNNSNHE</sequence>
<dbReference type="AlphaFoldDB" id="A0A178IPA6"/>
<keyword evidence="1" id="KW-0472">Membrane</keyword>
<gene>
    <name evidence="2" type="ORF">AW736_01880</name>
</gene>
<evidence type="ECO:0000313" key="2">
    <source>
        <dbReference type="EMBL" id="OAM91703.1"/>
    </source>
</evidence>
<comment type="caution">
    <text evidence="2">The sequence shown here is derived from an EMBL/GenBank/DDBJ whole genome shotgun (WGS) entry which is preliminary data.</text>
</comment>
<organism evidence="2 3">
    <name type="scientific">Termitidicoccus mucosus</name>
    <dbReference type="NCBI Taxonomy" id="1184151"/>
    <lineage>
        <taxon>Bacteria</taxon>
        <taxon>Pseudomonadati</taxon>
        <taxon>Verrucomicrobiota</taxon>
        <taxon>Opitutia</taxon>
        <taxon>Opitutales</taxon>
        <taxon>Opitutaceae</taxon>
        <taxon>Termitidicoccus</taxon>
    </lineage>
</organism>
<keyword evidence="1" id="KW-1133">Transmembrane helix</keyword>
<proteinExistence type="predicted"/>
<reference evidence="2 3" key="1">
    <citation type="submission" date="2016-01" db="EMBL/GenBank/DDBJ databases">
        <title>High potential of lignocellulose degradation of a new Verrucomicrobia species.</title>
        <authorList>
            <person name="Wang Y."/>
            <person name="Shi Y."/>
            <person name="Qiu Z."/>
            <person name="Liu S."/>
            <person name="Yang H."/>
        </authorList>
    </citation>
    <scope>NUCLEOTIDE SEQUENCE [LARGE SCALE GENOMIC DNA]</scope>
    <source>
        <strain evidence="2 3">TSB47</strain>
    </source>
</reference>
<name>A0A178IPA6_9BACT</name>
<evidence type="ECO:0000313" key="3">
    <source>
        <dbReference type="Proteomes" id="UP000078486"/>
    </source>
</evidence>
<dbReference type="EMBL" id="LRRQ01000016">
    <property type="protein sequence ID" value="OAM91703.1"/>
    <property type="molecule type" value="Genomic_DNA"/>
</dbReference>
<keyword evidence="3" id="KW-1185">Reference proteome</keyword>
<dbReference type="SUPFAM" id="SSF53474">
    <property type="entry name" value="alpha/beta-Hydrolases"/>
    <property type="match status" value="1"/>
</dbReference>
<feature type="transmembrane region" description="Helical" evidence="1">
    <location>
        <begin position="12"/>
        <end position="31"/>
    </location>
</feature>
<protein>
    <submittedName>
        <fullName evidence="2">Uncharacterized protein</fullName>
    </submittedName>
</protein>
<dbReference type="InterPro" id="IPR029058">
    <property type="entry name" value="AB_hydrolase_fold"/>
</dbReference>